<feature type="compositionally biased region" description="Basic and acidic residues" evidence="1">
    <location>
        <begin position="308"/>
        <end position="317"/>
    </location>
</feature>
<dbReference type="GO" id="GO:0000445">
    <property type="term" value="C:THO complex part of transcription export complex"/>
    <property type="evidence" value="ECO:0007669"/>
    <property type="project" value="TreeGrafter"/>
</dbReference>
<dbReference type="AlphaFoldDB" id="A0AAW0GU13"/>
<evidence type="ECO:0000256" key="1">
    <source>
        <dbReference type="SAM" id="MobiDB-lite"/>
    </source>
</evidence>
<feature type="compositionally biased region" description="Basic and acidic residues" evidence="1">
    <location>
        <begin position="410"/>
        <end position="419"/>
    </location>
</feature>
<protein>
    <recommendedName>
        <fullName evidence="2">THO complex subunitTHOC2 C-terminal domain-containing protein</fullName>
    </recommendedName>
</protein>
<dbReference type="GO" id="GO:0006397">
    <property type="term" value="P:mRNA processing"/>
    <property type="evidence" value="ECO:0007669"/>
    <property type="project" value="InterPro"/>
</dbReference>
<proteinExistence type="predicted"/>
<sequence length="438" mass="49118">MSSYDICPPTERYHEESMVLRELSRKEDELFTQLDRSYDKNKRAEALIHRDKRNRINRVVQDLSNEAKTQTTSRMFTIKRLAREKNHWFSHSPPAQALATAVIEHCLHPRCLLSPMDADYCAQMVKNIHLQGTPGFSTLMCYDKLLGDHIQVMTFSCSEYEARNYGRFLHGILVDIMRWHGDEQAFMQDNRTKIGGKPVYLPGFQMKWSSKSVVAIEDIIKWTDYKMLVKKWHRKLSRNLLHCLESGQFVHIYNALIVLKEILGVFPRVEVLDGVGTVVKNVVDTILQNEKRSDIKVLGRSYSASLKHRESEWKAPESSKIGVPPKATPTAPAVRDNHKVNGVPVGPSSGRSSASVPTDTRRATAAPASAPSAPRSQLATKSTTPTSTPPPSAKPPLLTKAAMESIPRPEVVRRVRPDTKTPPSNPDAMNVDAPSVGP</sequence>
<evidence type="ECO:0000313" key="3">
    <source>
        <dbReference type="EMBL" id="KAK7695459.1"/>
    </source>
</evidence>
<evidence type="ECO:0000313" key="4">
    <source>
        <dbReference type="Proteomes" id="UP001385951"/>
    </source>
</evidence>
<feature type="region of interest" description="Disordered" evidence="1">
    <location>
        <begin position="308"/>
        <end position="438"/>
    </location>
</feature>
<feature type="domain" description="THO complex subunitTHOC2 C-terminal" evidence="2">
    <location>
        <begin position="2"/>
        <end position="306"/>
    </location>
</feature>
<dbReference type="InterPro" id="IPR021418">
    <property type="entry name" value="THO_THOC2_C"/>
</dbReference>
<dbReference type="InterPro" id="IPR040007">
    <property type="entry name" value="Tho2"/>
</dbReference>
<dbReference type="Pfam" id="PF11262">
    <property type="entry name" value="Tho2"/>
    <property type="match status" value="1"/>
</dbReference>
<evidence type="ECO:0000259" key="2">
    <source>
        <dbReference type="Pfam" id="PF11262"/>
    </source>
</evidence>
<dbReference type="EMBL" id="JASBNA010000001">
    <property type="protein sequence ID" value="KAK7695459.1"/>
    <property type="molecule type" value="Genomic_DNA"/>
</dbReference>
<feature type="compositionally biased region" description="Low complexity" evidence="1">
    <location>
        <begin position="324"/>
        <end position="333"/>
    </location>
</feature>
<dbReference type="Proteomes" id="UP001385951">
    <property type="component" value="Unassembled WGS sequence"/>
</dbReference>
<dbReference type="GO" id="GO:0003729">
    <property type="term" value="F:mRNA binding"/>
    <property type="evidence" value="ECO:0007669"/>
    <property type="project" value="TreeGrafter"/>
</dbReference>
<dbReference type="PANTHER" id="PTHR21597">
    <property type="entry name" value="THO2 PROTEIN"/>
    <property type="match status" value="1"/>
</dbReference>
<dbReference type="GO" id="GO:0006406">
    <property type="term" value="P:mRNA export from nucleus"/>
    <property type="evidence" value="ECO:0007669"/>
    <property type="project" value="InterPro"/>
</dbReference>
<gene>
    <name evidence="3" type="ORF">QCA50_000095</name>
</gene>
<keyword evidence="4" id="KW-1185">Reference proteome</keyword>
<dbReference type="PANTHER" id="PTHR21597:SF0">
    <property type="entry name" value="THO COMPLEX SUBUNIT 2"/>
    <property type="match status" value="1"/>
</dbReference>
<reference evidence="3 4" key="1">
    <citation type="submission" date="2022-09" db="EMBL/GenBank/DDBJ databases">
        <authorList>
            <person name="Palmer J.M."/>
        </authorList>
    </citation>
    <scope>NUCLEOTIDE SEQUENCE [LARGE SCALE GENOMIC DNA]</scope>
    <source>
        <strain evidence="3 4">DSM 7382</strain>
    </source>
</reference>
<accession>A0AAW0GU13</accession>
<name>A0AAW0GU13_9APHY</name>
<feature type="compositionally biased region" description="Low complexity" evidence="1">
    <location>
        <begin position="342"/>
        <end position="386"/>
    </location>
</feature>
<comment type="caution">
    <text evidence="3">The sequence shown here is derived from an EMBL/GenBank/DDBJ whole genome shotgun (WGS) entry which is preliminary data.</text>
</comment>
<organism evidence="3 4">
    <name type="scientific">Cerrena zonata</name>
    <dbReference type="NCBI Taxonomy" id="2478898"/>
    <lineage>
        <taxon>Eukaryota</taxon>
        <taxon>Fungi</taxon>
        <taxon>Dikarya</taxon>
        <taxon>Basidiomycota</taxon>
        <taxon>Agaricomycotina</taxon>
        <taxon>Agaricomycetes</taxon>
        <taxon>Polyporales</taxon>
        <taxon>Cerrenaceae</taxon>
        <taxon>Cerrena</taxon>
    </lineage>
</organism>